<dbReference type="Proteomes" id="UP000236327">
    <property type="component" value="Unassembled WGS sequence"/>
</dbReference>
<reference evidence="1 2" key="1">
    <citation type="submission" date="2016-05" db="EMBL/GenBank/DDBJ databases">
        <title>Complete genome sequence of Novosphingobium guangzhouense SA925(T).</title>
        <authorList>
            <person name="Sha S."/>
        </authorList>
    </citation>
    <scope>NUCLEOTIDE SEQUENCE [LARGE SCALE GENOMIC DNA]</scope>
    <source>
        <strain evidence="1 2">SA925</strain>
    </source>
</reference>
<evidence type="ECO:0000313" key="1">
    <source>
        <dbReference type="EMBL" id="PNU05485.1"/>
    </source>
</evidence>
<gene>
    <name evidence="1" type="ORF">A8V01_15990</name>
</gene>
<dbReference type="AlphaFoldDB" id="A0A2K2G359"/>
<proteinExistence type="predicted"/>
<protein>
    <recommendedName>
        <fullName evidence="3">Helix-turn-helix domain-containing protein</fullName>
    </recommendedName>
</protein>
<name>A0A2K2G359_9SPHN</name>
<sequence>MDDLADYLTTSQAAALLGVSAHTFARRAALPGFPQPTRPDLKVALYRRSELTDWMDKQAAA</sequence>
<evidence type="ECO:0008006" key="3">
    <source>
        <dbReference type="Google" id="ProtNLM"/>
    </source>
</evidence>
<comment type="caution">
    <text evidence="1">The sequence shown here is derived from an EMBL/GenBank/DDBJ whole genome shotgun (WGS) entry which is preliminary data.</text>
</comment>
<organism evidence="1 2">
    <name type="scientific">Novosphingobium guangzhouense</name>
    <dbReference type="NCBI Taxonomy" id="1850347"/>
    <lineage>
        <taxon>Bacteria</taxon>
        <taxon>Pseudomonadati</taxon>
        <taxon>Pseudomonadota</taxon>
        <taxon>Alphaproteobacteria</taxon>
        <taxon>Sphingomonadales</taxon>
        <taxon>Sphingomonadaceae</taxon>
        <taxon>Novosphingobium</taxon>
    </lineage>
</organism>
<dbReference type="OrthoDB" id="9806994at2"/>
<evidence type="ECO:0000313" key="2">
    <source>
        <dbReference type="Proteomes" id="UP000236327"/>
    </source>
</evidence>
<dbReference type="RefSeq" id="WP_103095268.1">
    <property type="nucleotide sequence ID" value="NZ_LYMM01000025.1"/>
</dbReference>
<accession>A0A2K2G359</accession>
<dbReference type="EMBL" id="LYMM01000025">
    <property type="protein sequence ID" value="PNU05485.1"/>
    <property type="molecule type" value="Genomic_DNA"/>
</dbReference>
<keyword evidence="2" id="KW-1185">Reference proteome</keyword>